<dbReference type="PANTHER" id="PTHR10434:SF9">
    <property type="entry name" value="PHOSPHOLIPID_GLYCEROL ACYLTRANSFERASE DOMAIN-CONTAINING PROTEIN"/>
    <property type="match status" value="1"/>
</dbReference>
<dbReference type="RefSeq" id="WP_134246633.1">
    <property type="nucleotide sequence ID" value="NZ_SNQI01000001.1"/>
</dbReference>
<keyword evidence="2 5" id="KW-0808">Transferase</keyword>
<accession>A0A4Y8AX64</accession>
<keyword evidence="6" id="KW-1185">Reference proteome</keyword>
<dbReference type="SMART" id="SM00563">
    <property type="entry name" value="PlsC"/>
    <property type="match status" value="1"/>
</dbReference>
<sequence>MKTIAKFILHTLLGWKIIGNFPKDLKKYVIIAAPHTHWLDFPLGICVKYATGTPINYIGKASLFNPPFGFIFKNLGGTPVNRSESTNKVQAIVDVFNENEKFILSLSPEGTRKKIDPWKTGFYYIAKGANVPIVMATLDFGNKQVKISEPYSLTEDIGKDFEHFYSYYRGVKGKIPENFNL</sequence>
<name>A0A4Y8AX64_9FLAO</name>
<evidence type="ECO:0000256" key="2">
    <source>
        <dbReference type="ARBA" id="ARBA00022679"/>
    </source>
</evidence>
<comment type="pathway">
    <text evidence="1">Lipid metabolism.</text>
</comment>
<proteinExistence type="predicted"/>
<dbReference type="OrthoDB" id="9796839at2"/>
<organism evidence="5 6">
    <name type="scientific">Gramella jeungdoensis</name>
    <dbReference type="NCBI Taxonomy" id="708091"/>
    <lineage>
        <taxon>Bacteria</taxon>
        <taxon>Pseudomonadati</taxon>
        <taxon>Bacteroidota</taxon>
        <taxon>Flavobacteriia</taxon>
        <taxon>Flavobacteriales</taxon>
        <taxon>Flavobacteriaceae</taxon>
        <taxon>Christiangramia</taxon>
    </lineage>
</organism>
<dbReference type="PANTHER" id="PTHR10434">
    <property type="entry name" value="1-ACYL-SN-GLYCEROL-3-PHOSPHATE ACYLTRANSFERASE"/>
    <property type="match status" value="1"/>
</dbReference>
<dbReference type="GO" id="GO:0006654">
    <property type="term" value="P:phosphatidic acid biosynthetic process"/>
    <property type="evidence" value="ECO:0007669"/>
    <property type="project" value="TreeGrafter"/>
</dbReference>
<comment type="caution">
    <text evidence="5">The sequence shown here is derived from an EMBL/GenBank/DDBJ whole genome shotgun (WGS) entry which is preliminary data.</text>
</comment>
<evidence type="ECO:0000256" key="3">
    <source>
        <dbReference type="ARBA" id="ARBA00023315"/>
    </source>
</evidence>
<dbReference type="GO" id="GO:0003841">
    <property type="term" value="F:1-acylglycerol-3-phosphate O-acyltransferase activity"/>
    <property type="evidence" value="ECO:0007669"/>
    <property type="project" value="TreeGrafter"/>
</dbReference>
<dbReference type="Pfam" id="PF01553">
    <property type="entry name" value="Acyltransferase"/>
    <property type="match status" value="1"/>
</dbReference>
<evidence type="ECO:0000313" key="6">
    <source>
        <dbReference type="Proteomes" id="UP000298517"/>
    </source>
</evidence>
<feature type="domain" description="Phospholipid/glycerol acyltransferase" evidence="4">
    <location>
        <begin position="29"/>
        <end position="141"/>
    </location>
</feature>
<dbReference type="AlphaFoldDB" id="A0A4Y8AX64"/>
<dbReference type="SUPFAM" id="SSF69593">
    <property type="entry name" value="Glycerol-3-phosphate (1)-acyltransferase"/>
    <property type="match status" value="1"/>
</dbReference>
<protein>
    <submittedName>
        <fullName evidence="5">Acyltransferase</fullName>
    </submittedName>
</protein>
<evidence type="ECO:0000313" key="5">
    <source>
        <dbReference type="EMBL" id="TEW76622.1"/>
    </source>
</evidence>
<evidence type="ECO:0000259" key="4">
    <source>
        <dbReference type="SMART" id="SM00563"/>
    </source>
</evidence>
<dbReference type="EMBL" id="SNQI01000001">
    <property type="protein sequence ID" value="TEW76622.1"/>
    <property type="molecule type" value="Genomic_DNA"/>
</dbReference>
<reference evidence="5 6" key="1">
    <citation type="journal article" date="2011" name="J. Microbiol.">
        <title>Gramella jeungdoensis sp. nov., isolated from a solar saltern in Korea.</title>
        <authorList>
            <person name="Joung Y."/>
            <person name="Kim H."/>
            <person name="Jang T."/>
            <person name="Ahn T.S."/>
            <person name="Joh K."/>
        </authorList>
    </citation>
    <scope>NUCLEOTIDE SEQUENCE [LARGE SCALE GENOMIC DNA]</scope>
    <source>
        <strain evidence="5 6">KCTC 23123</strain>
    </source>
</reference>
<gene>
    <name evidence="5" type="ORF">E2488_01880</name>
</gene>
<evidence type="ECO:0000256" key="1">
    <source>
        <dbReference type="ARBA" id="ARBA00005189"/>
    </source>
</evidence>
<dbReference type="Proteomes" id="UP000298517">
    <property type="component" value="Unassembled WGS sequence"/>
</dbReference>
<keyword evidence="3 5" id="KW-0012">Acyltransferase</keyword>
<dbReference type="InterPro" id="IPR002123">
    <property type="entry name" value="Plipid/glycerol_acylTrfase"/>
</dbReference>